<name>A0A8S0FJT7_ECOLX</name>
<dbReference type="AlphaFoldDB" id="A0A8S0FJT7"/>
<reference evidence="1 2" key="1">
    <citation type="submission" date="2020-01" db="EMBL/GenBank/DDBJ databases">
        <title>Dynamics of blaIMP-6 dissemination in carbapenem resistant Enterobacteriacea isolated from regional surveillance in Osaka, Japan.</title>
        <authorList>
            <person name="Abe R."/>
            <person name="Akeda Y."/>
            <person name="Sugawara Y."/>
            <person name="Yamamoto N."/>
            <person name="Tomono K."/>
            <person name="Takeuchi D."/>
            <person name="Kawahara R."/>
            <person name="Hamada S."/>
        </authorList>
    </citation>
    <scope>NUCLEOTIDE SEQUENCE [LARGE SCALE GENOMIC DNA]</scope>
    <source>
        <strain evidence="1 2">E300</strain>
    </source>
</reference>
<gene>
    <name evidence="1" type="ORF">EIMP300_18510</name>
</gene>
<dbReference type="EMBL" id="AP022360">
    <property type="protein sequence ID" value="BBU80451.1"/>
    <property type="molecule type" value="Genomic_DNA"/>
</dbReference>
<accession>A0A8S0FJT7</accession>
<evidence type="ECO:0000313" key="1">
    <source>
        <dbReference type="EMBL" id="BBU80451.1"/>
    </source>
</evidence>
<dbReference type="Proteomes" id="UP000467488">
    <property type="component" value="Chromosome"/>
</dbReference>
<proteinExistence type="predicted"/>
<evidence type="ECO:0000313" key="2">
    <source>
        <dbReference type="Proteomes" id="UP000467488"/>
    </source>
</evidence>
<sequence>MDPIGNDTFMTETLYNESGKIIITNTSKEDGPMGQFCHLSSKNCWRTAGKWPDKLPRLSEFLMWVAGQKLGQQFAHSADSYCHKTPLIPEAFRDWTR</sequence>
<organism evidence="1 2">
    <name type="scientific">Escherichia coli</name>
    <dbReference type="NCBI Taxonomy" id="562"/>
    <lineage>
        <taxon>Bacteria</taxon>
        <taxon>Pseudomonadati</taxon>
        <taxon>Pseudomonadota</taxon>
        <taxon>Gammaproteobacteria</taxon>
        <taxon>Enterobacterales</taxon>
        <taxon>Enterobacteriaceae</taxon>
        <taxon>Escherichia</taxon>
    </lineage>
</organism>
<protein>
    <submittedName>
        <fullName evidence="1">Uncharacterized protein</fullName>
    </submittedName>
</protein>